<dbReference type="AlphaFoldDB" id="A0A1G7YWG3"/>
<proteinExistence type="predicted"/>
<organism evidence="1 2">
    <name type="scientific">Mucilaginibacter gossypii</name>
    <dbReference type="NCBI Taxonomy" id="551996"/>
    <lineage>
        <taxon>Bacteria</taxon>
        <taxon>Pseudomonadati</taxon>
        <taxon>Bacteroidota</taxon>
        <taxon>Sphingobacteriia</taxon>
        <taxon>Sphingobacteriales</taxon>
        <taxon>Sphingobacteriaceae</taxon>
        <taxon>Mucilaginibacter</taxon>
    </lineage>
</organism>
<evidence type="ECO:0000313" key="2">
    <source>
        <dbReference type="Proteomes" id="UP000199705"/>
    </source>
</evidence>
<protein>
    <submittedName>
        <fullName evidence="1">Uncharacterized protein</fullName>
    </submittedName>
</protein>
<dbReference type="EMBL" id="FNCG01000006">
    <property type="protein sequence ID" value="SDH00727.1"/>
    <property type="molecule type" value="Genomic_DNA"/>
</dbReference>
<reference evidence="2" key="1">
    <citation type="submission" date="2016-10" db="EMBL/GenBank/DDBJ databases">
        <authorList>
            <person name="Varghese N."/>
            <person name="Submissions S."/>
        </authorList>
    </citation>
    <scope>NUCLEOTIDE SEQUENCE [LARGE SCALE GENOMIC DNA]</scope>
    <source>
        <strain evidence="2">Gh-67</strain>
    </source>
</reference>
<keyword evidence="2" id="KW-1185">Reference proteome</keyword>
<evidence type="ECO:0000313" key="1">
    <source>
        <dbReference type="EMBL" id="SDH00727.1"/>
    </source>
</evidence>
<dbReference type="Proteomes" id="UP000199705">
    <property type="component" value="Unassembled WGS sequence"/>
</dbReference>
<gene>
    <name evidence="1" type="ORF">SAMN05192573_10670</name>
</gene>
<dbReference type="STRING" id="551996.SAMN05192573_10670"/>
<sequence>MPGGEHHLSGIVCAKDKKMVAFIFTKRIPSQYTIDFQHHKFNQSQSYGDISWNVKNFCQLKTKTNYKWPLTTRQFKILVLRQLRASRNYNYKADMAQ</sequence>
<accession>A0A1G7YWG3</accession>
<name>A0A1G7YWG3_9SPHI</name>